<dbReference type="AlphaFoldDB" id="A0A1W0VUP0"/>
<sequence>MEGRTGCRRAWIGRRGATTSASGGAAGGPGVLSKAKPPEEKRASISCSCIANAKRAKRVPRESLSLSLSWPTPRAPAPAPTNAQEKTAGHGGFPCRLRHAATALAPVVGPGGWDLTLARAGSWEEVAGSGSGSGSVRTHATRRDDARRGQHDRIIAGNRGETERNRPLSFSSPPVPRSPRATLLTGCFAAKANGLAGCRLRKVVISLTPVLWCPRPAMSYDIK</sequence>
<name>A0A1W0VUP0_SORBI</name>
<evidence type="ECO:0000313" key="2">
    <source>
        <dbReference type="EMBL" id="OQU77003.1"/>
    </source>
</evidence>
<reference evidence="3" key="2">
    <citation type="journal article" date="2018" name="Plant J.">
        <title>The Sorghum bicolor reference genome: improved assembly, gene annotations, a transcriptome atlas, and signatures of genome organization.</title>
        <authorList>
            <person name="McCormick R.F."/>
            <person name="Truong S.K."/>
            <person name="Sreedasyam A."/>
            <person name="Jenkins J."/>
            <person name="Shu S."/>
            <person name="Sims D."/>
            <person name="Kennedy M."/>
            <person name="Amirebrahimi M."/>
            <person name="Weers B.D."/>
            <person name="McKinley B."/>
            <person name="Mattison A."/>
            <person name="Morishige D.T."/>
            <person name="Grimwood J."/>
            <person name="Schmutz J."/>
            <person name="Mullet J.E."/>
        </authorList>
    </citation>
    <scope>NUCLEOTIDE SEQUENCE [LARGE SCALE GENOMIC DNA]</scope>
    <source>
        <strain evidence="3">cv. BTx623</strain>
    </source>
</reference>
<protein>
    <submittedName>
        <fullName evidence="2">Uncharacterized protein</fullName>
    </submittedName>
</protein>
<feature type="compositionally biased region" description="Low complexity" evidence="1">
    <location>
        <begin position="13"/>
        <end position="23"/>
    </location>
</feature>
<feature type="region of interest" description="Disordered" evidence="1">
    <location>
        <begin position="1"/>
        <end position="43"/>
    </location>
</feature>
<accession>A0A1W0VUP0</accession>
<dbReference type="Proteomes" id="UP000000768">
    <property type="component" value="Chromosome 10"/>
</dbReference>
<dbReference type="InParanoid" id="A0A1W0VUP0"/>
<keyword evidence="3" id="KW-1185">Reference proteome</keyword>
<dbReference type="EMBL" id="CM000769">
    <property type="protein sequence ID" value="OQU77003.1"/>
    <property type="molecule type" value="Genomic_DNA"/>
</dbReference>
<reference evidence="2 3" key="1">
    <citation type="journal article" date="2009" name="Nature">
        <title>The Sorghum bicolor genome and the diversification of grasses.</title>
        <authorList>
            <person name="Paterson A.H."/>
            <person name="Bowers J.E."/>
            <person name="Bruggmann R."/>
            <person name="Dubchak I."/>
            <person name="Grimwood J."/>
            <person name="Gundlach H."/>
            <person name="Haberer G."/>
            <person name="Hellsten U."/>
            <person name="Mitros T."/>
            <person name="Poliakov A."/>
            <person name="Schmutz J."/>
            <person name="Spannagl M."/>
            <person name="Tang H."/>
            <person name="Wang X."/>
            <person name="Wicker T."/>
            <person name="Bharti A.K."/>
            <person name="Chapman J."/>
            <person name="Feltus F.A."/>
            <person name="Gowik U."/>
            <person name="Grigoriev I.V."/>
            <person name="Lyons E."/>
            <person name="Maher C.A."/>
            <person name="Martis M."/>
            <person name="Narechania A."/>
            <person name="Otillar R.P."/>
            <person name="Penning B.W."/>
            <person name="Salamov A.A."/>
            <person name="Wang Y."/>
            <person name="Zhang L."/>
            <person name="Carpita N.C."/>
            <person name="Freeling M."/>
            <person name="Gingle A.R."/>
            <person name="Hash C.T."/>
            <person name="Keller B."/>
            <person name="Klein P."/>
            <person name="Kresovich S."/>
            <person name="McCann M.C."/>
            <person name="Ming R."/>
            <person name="Peterson D.G."/>
            <person name="Mehboob-ur-Rahman"/>
            <person name="Ware D."/>
            <person name="Westhoff P."/>
            <person name="Mayer K.F."/>
            <person name="Messing J."/>
            <person name="Rokhsar D.S."/>
        </authorList>
    </citation>
    <scope>NUCLEOTIDE SEQUENCE [LARGE SCALE GENOMIC DNA]</scope>
    <source>
        <strain evidence="3">cv. BTx623</strain>
    </source>
</reference>
<gene>
    <name evidence="2" type="ORF">SORBI_3010G253250</name>
</gene>
<feature type="region of interest" description="Disordered" evidence="1">
    <location>
        <begin position="60"/>
        <end position="90"/>
    </location>
</feature>
<feature type="region of interest" description="Disordered" evidence="1">
    <location>
        <begin position="126"/>
        <end position="149"/>
    </location>
</feature>
<evidence type="ECO:0000256" key="1">
    <source>
        <dbReference type="SAM" id="MobiDB-lite"/>
    </source>
</evidence>
<feature type="region of interest" description="Disordered" evidence="1">
    <location>
        <begin position="158"/>
        <end position="177"/>
    </location>
</feature>
<evidence type="ECO:0000313" key="3">
    <source>
        <dbReference type="Proteomes" id="UP000000768"/>
    </source>
</evidence>
<dbReference type="Gramene" id="OQU77003">
    <property type="protein sequence ID" value="OQU77003"/>
    <property type="gene ID" value="SORBI_3010G253250"/>
</dbReference>
<organism evidence="2 3">
    <name type="scientific">Sorghum bicolor</name>
    <name type="common">Sorghum</name>
    <name type="synonym">Sorghum vulgare</name>
    <dbReference type="NCBI Taxonomy" id="4558"/>
    <lineage>
        <taxon>Eukaryota</taxon>
        <taxon>Viridiplantae</taxon>
        <taxon>Streptophyta</taxon>
        <taxon>Embryophyta</taxon>
        <taxon>Tracheophyta</taxon>
        <taxon>Spermatophyta</taxon>
        <taxon>Magnoliopsida</taxon>
        <taxon>Liliopsida</taxon>
        <taxon>Poales</taxon>
        <taxon>Poaceae</taxon>
        <taxon>PACMAD clade</taxon>
        <taxon>Panicoideae</taxon>
        <taxon>Andropogonodae</taxon>
        <taxon>Andropogoneae</taxon>
        <taxon>Sorghinae</taxon>
        <taxon>Sorghum</taxon>
    </lineage>
</organism>
<proteinExistence type="predicted"/>